<dbReference type="EMBL" id="JACSDZ010000006">
    <property type="protein sequence ID" value="KAF7401495.1"/>
    <property type="molecule type" value="Genomic_DNA"/>
</dbReference>
<dbReference type="InterPro" id="IPR043502">
    <property type="entry name" value="DNA/RNA_pol_sf"/>
</dbReference>
<proteinExistence type="predicted"/>
<name>A0A834NA54_VESGE</name>
<dbReference type="InterPro" id="IPR043128">
    <property type="entry name" value="Rev_trsase/Diguanyl_cyclase"/>
</dbReference>
<evidence type="ECO:0000313" key="1">
    <source>
        <dbReference type="EMBL" id="KAF7401495.1"/>
    </source>
</evidence>
<protein>
    <recommendedName>
        <fullName evidence="3">Reverse transcriptase/retrotransposon-derived protein RNase H-like domain-containing protein</fullName>
    </recommendedName>
</protein>
<dbReference type="AlphaFoldDB" id="A0A834NA54"/>
<evidence type="ECO:0000313" key="2">
    <source>
        <dbReference type="Proteomes" id="UP000617340"/>
    </source>
</evidence>
<dbReference type="GO" id="GO:0071897">
    <property type="term" value="P:DNA biosynthetic process"/>
    <property type="evidence" value="ECO:0007669"/>
    <property type="project" value="UniProtKB-ARBA"/>
</dbReference>
<sequence>METFVEMEESSEKLLSVVADVFDDCILRREVLSQTGMNKQFRKIILGNSGSVVKILEEILREFAEKSIVGNCGIVEYVIELIIRPIKQVVPLKVITKPLYCFTENMTVFKWNTEYQELFEKLKKALTSSKILVFLLEGKQFILDTDASVMG</sequence>
<reference evidence="1" key="1">
    <citation type="journal article" date="2020" name="G3 (Bethesda)">
        <title>High-Quality Assemblies for Three Invasive Social Wasps from the &lt;i&gt;Vespula&lt;/i&gt; Genus.</title>
        <authorList>
            <person name="Harrop T.W.R."/>
            <person name="Guhlin J."/>
            <person name="McLaughlin G.M."/>
            <person name="Permina E."/>
            <person name="Stockwell P."/>
            <person name="Gilligan J."/>
            <person name="Le Lec M.F."/>
            <person name="Gruber M.A.M."/>
            <person name="Quinn O."/>
            <person name="Lovegrove M."/>
            <person name="Duncan E.J."/>
            <person name="Remnant E.J."/>
            <person name="Van Eeckhoven J."/>
            <person name="Graham B."/>
            <person name="Knapp R.A."/>
            <person name="Langford K.W."/>
            <person name="Kronenberg Z."/>
            <person name="Press M.O."/>
            <person name="Eacker S.M."/>
            <person name="Wilson-Rankin E.E."/>
            <person name="Purcell J."/>
            <person name="Lester P.J."/>
            <person name="Dearden P.K."/>
        </authorList>
    </citation>
    <scope>NUCLEOTIDE SEQUENCE</scope>
    <source>
        <strain evidence="1">Linc-1</strain>
    </source>
</reference>
<dbReference type="SUPFAM" id="SSF56672">
    <property type="entry name" value="DNA/RNA polymerases"/>
    <property type="match status" value="1"/>
</dbReference>
<organism evidence="1 2">
    <name type="scientific">Vespula germanica</name>
    <name type="common">German yellow jacket</name>
    <name type="synonym">Paravespula germanica</name>
    <dbReference type="NCBI Taxonomy" id="30212"/>
    <lineage>
        <taxon>Eukaryota</taxon>
        <taxon>Metazoa</taxon>
        <taxon>Ecdysozoa</taxon>
        <taxon>Arthropoda</taxon>
        <taxon>Hexapoda</taxon>
        <taxon>Insecta</taxon>
        <taxon>Pterygota</taxon>
        <taxon>Neoptera</taxon>
        <taxon>Endopterygota</taxon>
        <taxon>Hymenoptera</taxon>
        <taxon>Apocrita</taxon>
        <taxon>Aculeata</taxon>
        <taxon>Vespoidea</taxon>
        <taxon>Vespidae</taxon>
        <taxon>Vespinae</taxon>
        <taxon>Vespula</taxon>
    </lineage>
</organism>
<dbReference type="Gene3D" id="3.30.70.270">
    <property type="match status" value="1"/>
</dbReference>
<evidence type="ECO:0008006" key="3">
    <source>
        <dbReference type="Google" id="ProtNLM"/>
    </source>
</evidence>
<dbReference type="Proteomes" id="UP000617340">
    <property type="component" value="Unassembled WGS sequence"/>
</dbReference>
<gene>
    <name evidence="1" type="ORF">HZH68_007315</name>
</gene>
<accession>A0A834NA54</accession>
<comment type="caution">
    <text evidence="1">The sequence shown here is derived from an EMBL/GenBank/DDBJ whole genome shotgun (WGS) entry which is preliminary data.</text>
</comment>
<keyword evidence="2" id="KW-1185">Reference proteome</keyword>